<dbReference type="InterPro" id="IPR029052">
    <property type="entry name" value="Metallo-depent_PP-like"/>
</dbReference>
<proteinExistence type="predicted"/>
<dbReference type="PANTHER" id="PTHR42850:SF4">
    <property type="entry name" value="ZINC-DEPENDENT ENDOPOLYPHOSPHATASE"/>
    <property type="match status" value="1"/>
</dbReference>
<keyword evidence="3" id="KW-1185">Reference proteome</keyword>
<gene>
    <name evidence="2" type="ORF">GS660_01725</name>
</gene>
<dbReference type="CDD" id="cd00144">
    <property type="entry name" value="MPP_PPP_family"/>
    <property type="match status" value="1"/>
</dbReference>
<dbReference type="Proteomes" id="UP000477083">
    <property type="component" value="Unassembled WGS sequence"/>
</dbReference>
<reference evidence="2 3" key="1">
    <citation type="submission" date="2020-01" db="EMBL/GenBank/DDBJ databases">
        <title>Frigidibacter albus SP32T (=CGMCC 1.13995T).</title>
        <authorList>
            <person name="Liao X."/>
        </authorList>
    </citation>
    <scope>NUCLEOTIDE SEQUENCE [LARGE SCALE GENOMIC DNA]</scope>
    <source>
        <strain evidence="2 3">SP32</strain>
    </source>
</reference>
<protein>
    <submittedName>
        <fullName evidence="2">Serine/threonine protein phosphatase</fullName>
    </submittedName>
</protein>
<accession>A0A6L8VC19</accession>
<dbReference type="InterPro" id="IPR004843">
    <property type="entry name" value="Calcineurin-like_PHP"/>
</dbReference>
<evidence type="ECO:0000313" key="3">
    <source>
        <dbReference type="Proteomes" id="UP000477083"/>
    </source>
</evidence>
<feature type="domain" description="Calcineurin-like phosphoesterase" evidence="1">
    <location>
        <begin position="1"/>
        <end position="212"/>
    </location>
</feature>
<dbReference type="InterPro" id="IPR050126">
    <property type="entry name" value="Ap4A_hydrolase"/>
</dbReference>
<dbReference type="OrthoDB" id="9807890at2"/>
<name>A0A6L8VC19_9RHOB</name>
<dbReference type="EMBL" id="WWNR01000001">
    <property type="protein sequence ID" value="MZQ87813.1"/>
    <property type="molecule type" value="Genomic_DNA"/>
</dbReference>
<dbReference type="AlphaFoldDB" id="A0A6L8VC19"/>
<organism evidence="2 3">
    <name type="scientific">Frigidibacter albus</name>
    <dbReference type="NCBI Taxonomy" id="1465486"/>
    <lineage>
        <taxon>Bacteria</taxon>
        <taxon>Pseudomonadati</taxon>
        <taxon>Pseudomonadota</taxon>
        <taxon>Alphaproteobacteria</taxon>
        <taxon>Rhodobacterales</taxon>
        <taxon>Paracoccaceae</taxon>
        <taxon>Frigidibacter</taxon>
    </lineage>
</organism>
<sequence length="252" mass="27507">MRTYAIGDIHGHLDLLKAAHALIAADRAAIGDTEAPVVHIGDLVDRGPDSRGVIDFLMQGQALGAPWVVLKGNHDRLFTLFMNDPADRDPGLRSELAWLHPRIGGGATLASYGLHAPADRPLGQVHAEALEAVPAAHPDYLRQLPTWHLRDDVLFVHAGVRPGVDLRDQREDDLLWIRHEFLEDTRDHGALIVHGHTALSEAKHYGNRLNLDSSAAYGGPLTAVVIEGREVWHLTDAGRVRLDPPHQAAAAE</sequence>
<comment type="caution">
    <text evidence="2">The sequence shown here is derived from an EMBL/GenBank/DDBJ whole genome shotgun (WGS) entry which is preliminary data.</text>
</comment>
<dbReference type="GO" id="GO:0008803">
    <property type="term" value="F:bis(5'-nucleosyl)-tetraphosphatase (symmetrical) activity"/>
    <property type="evidence" value="ECO:0007669"/>
    <property type="project" value="TreeGrafter"/>
</dbReference>
<dbReference type="GO" id="GO:0005737">
    <property type="term" value="C:cytoplasm"/>
    <property type="evidence" value="ECO:0007669"/>
    <property type="project" value="TreeGrafter"/>
</dbReference>
<evidence type="ECO:0000313" key="2">
    <source>
        <dbReference type="EMBL" id="MZQ87813.1"/>
    </source>
</evidence>
<dbReference type="GO" id="GO:0110154">
    <property type="term" value="P:RNA decapping"/>
    <property type="evidence" value="ECO:0007669"/>
    <property type="project" value="TreeGrafter"/>
</dbReference>
<dbReference type="PANTHER" id="PTHR42850">
    <property type="entry name" value="METALLOPHOSPHOESTERASE"/>
    <property type="match status" value="1"/>
</dbReference>
<evidence type="ECO:0000259" key="1">
    <source>
        <dbReference type="Pfam" id="PF00149"/>
    </source>
</evidence>
<dbReference type="GO" id="GO:0016791">
    <property type="term" value="F:phosphatase activity"/>
    <property type="evidence" value="ECO:0007669"/>
    <property type="project" value="TreeGrafter"/>
</dbReference>
<dbReference type="SUPFAM" id="SSF56300">
    <property type="entry name" value="Metallo-dependent phosphatases"/>
    <property type="match status" value="1"/>
</dbReference>
<dbReference type="Pfam" id="PF00149">
    <property type="entry name" value="Metallophos"/>
    <property type="match status" value="1"/>
</dbReference>
<dbReference type="RefSeq" id="WP_161342752.1">
    <property type="nucleotide sequence ID" value="NZ_BMGW01000001.1"/>
</dbReference>
<dbReference type="Gene3D" id="3.60.21.10">
    <property type="match status" value="1"/>
</dbReference>